<dbReference type="RefSeq" id="WP_306872574.1">
    <property type="nucleotide sequence ID" value="NZ_JAUSRB010000002.1"/>
</dbReference>
<keyword evidence="3" id="KW-1185">Reference proteome</keyword>
<sequence>MHKWRAYTPFRSAAAASPGFDSPQSEQARQQLNQWIRSTRAYDAVADLDRALRNPAAPAALHPDYDSGDHIHPNDAGAQAMAETVAEVLQA</sequence>
<dbReference type="Proteomes" id="UP001230426">
    <property type="component" value="Unassembled WGS sequence"/>
</dbReference>
<evidence type="ECO:0000313" key="2">
    <source>
        <dbReference type="EMBL" id="MDP9869081.1"/>
    </source>
</evidence>
<accession>A0ABT9RIF8</accession>
<dbReference type="Gene3D" id="3.40.50.1110">
    <property type="entry name" value="SGNH hydrolase"/>
    <property type="match status" value="1"/>
</dbReference>
<feature type="region of interest" description="Disordered" evidence="1">
    <location>
        <begin position="59"/>
        <end position="78"/>
    </location>
</feature>
<dbReference type="InterPro" id="IPR001087">
    <property type="entry name" value="GDSL"/>
</dbReference>
<dbReference type="InterPro" id="IPR053140">
    <property type="entry name" value="GDSL_Rv0518-like"/>
</dbReference>
<dbReference type="Pfam" id="PF00657">
    <property type="entry name" value="Lipase_GDSL"/>
    <property type="match status" value="1"/>
</dbReference>
<proteinExistence type="predicted"/>
<feature type="compositionally biased region" description="Basic and acidic residues" evidence="1">
    <location>
        <begin position="63"/>
        <end position="73"/>
    </location>
</feature>
<evidence type="ECO:0000313" key="3">
    <source>
        <dbReference type="Proteomes" id="UP001230426"/>
    </source>
</evidence>
<name>A0ABT9RIF8_9ACTN</name>
<dbReference type="PANTHER" id="PTHR43784">
    <property type="entry name" value="GDSL-LIKE LIPASE/ACYLHYDROLASE, PUTATIVE (AFU_ORTHOLOGUE AFUA_2G00820)-RELATED"/>
    <property type="match status" value="1"/>
</dbReference>
<dbReference type="PANTHER" id="PTHR43784:SF2">
    <property type="entry name" value="GDSL-LIKE LIPASE_ACYLHYDROLASE, PUTATIVE (AFU_ORTHOLOGUE AFUA_2G00820)-RELATED"/>
    <property type="match status" value="1"/>
</dbReference>
<dbReference type="SUPFAM" id="SSF52266">
    <property type="entry name" value="SGNH hydrolase"/>
    <property type="match status" value="1"/>
</dbReference>
<gene>
    <name evidence="2" type="ORF">J2S55_008347</name>
</gene>
<protein>
    <submittedName>
        <fullName evidence="2">Lysophospholipase L1-like esterase</fullName>
    </submittedName>
</protein>
<reference evidence="2 3" key="1">
    <citation type="submission" date="2023-07" db="EMBL/GenBank/DDBJ databases">
        <title>Sequencing the genomes of 1000 actinobacteria strains.</title>
        <authorList>
            <person name="Klenk H.-P."/>
        </authorList>
    </citation>
    <scope>NUCLEOTIDE SEQUENCE [LARGE SCALE GENOMIC DNA]</scope>
    <source>
        <strain evidence="2 3">DSM 44109</strain>
    </source>
</reference>
<comment type="caution">
    <text evidence="2">The sequence shown here is derived from an EMBL/GenBank/DDBJ whole genome shotgun (WGS) entry which is preliminary data.</text>
</comment>
<evidence type="ECO:0000256" key="1">
    <source>
        <dbReference type="SAM" id="MobiDB-lite"/>
    </source>
</evidence>
<organism evidence="2 3">
    <name type="scientific">Streptosporangium brasiliense</name>
    <dbReference type="NCBI Taxonomy" id="47480"/>
    <lineage>
        <taxon>Bacteria</taxon>
        <taxon>Bacillati</taxon>
        <taxon>Actinomycetota</taxon>
        <taxon>Actinomycetes</taxon>
        <taxon>Streptosporangiales</taxon>
        <taxon>Streptosporangiaceae</taxon>
        <taxon>Streptosporangium</taxon>
    </lineage>
</organism>
<dbReference type="EMBL" id="JAUSRB010000002">
    <property type="protein sequence ID" value="MDP9869081.1"/>
    <property type="molecule type" value="Genomic_DNA"/>
</dbReference>
<dbReference type="InterPro" id="IPR036514">
    <property type="entry name" value="SGNH_hydro_sf"/>
</dbReference>